<dbReference type="InterPro" id="IPR039875">
    <property type="entry name" value="LENG1-like"/>
</dbReference>
<gene>
    <name evidence="2" type="ORF">I312_02723</name>
</gene>
<feature type="compositionally biased region" description="Basic and acidic residues" evidence="1">
    <location>
        <begin position="177"/>
        <end position="187"/>
    </location>
</feature>
<feature type="compositionally biased region" description="Polar residues" evidence="1">
    <location>
        <begin position="90"/>
        <end position="103"/>
    </location>
</feature>
<name>A0A0D0VLH0_CRYGA</name>
<accession>A0A0D0VLH0</accession>
<feature type="compositionally biased region" description="Basic and acidic residues" evidence="1">
    <location>
        <begin position="206"/>
        <end position="238"/>
    </location>
</feature>
<dbReference type="EMBL" id="KN847978">
    <property type="protein sequence ID" value="KIR48206.1"/>
    <property type="molecule type" value="Genomic_DNA"/>
</dbReference>
<feature type="compositionally biased region" description="Polar residues" evidence="1">
    <location>
        <begin position="46"/>
        <end position="63"/>
    </location>
</feature>
<feature type="compositionally biased region" description="Basic and acidic residues" evidence="1">
    <location>
        <begin position="113"/>
        <end position="147"/>
    </location>
</feature>
<organism evidence="2">
    <name type="scientific">Cryptococcus bacillisporus CA1280</name>
    <dbReference type="NCBI Taxonomy" id="1296109"/>
    <lineage>
        <taxon>Eukaryota</taxon>
        <taxon>Fungi</taxon>
        <taxon>Dikarya</taxon>
        <taxon>Basidiomycota</taxon>
        <taxon>Agaricomycotina</taxon>
        <taxon>Tremellomycetes</taxon>
        <taxon>Tremellales</taxon>
        <taxon>Cryptococcaceae</taxon>
        <taxon>Cryptococcus</taxon>
        <taxon>Cryptococcus gattii species complex</taxon>
    </lineage>
</organism>
<dbReference type="PANTHER" id="PTHR22093">
    <property type="entry name" value="LEUKOCYTE RECEPTOR CLUSTER LRC MEMBER 1"/>
    <property type="match status" value="1"/>
</dbReference>
<feature type="region of interest" description="Disordered" evidence="1">
    <location>
        <begin position="176"/>
        <end position="317"/>
    </location>
</feature>
<evidence type="ECO:0000313" key="2">
    <source>
        <dbReference type="EMBL" id="KIR48206.1"/>
    </source>
</evidence>
<feature type="region of interest" description="Disordered" evidence="1">
    <location>
        <begin position="1"/>
        <end position="147"/>
    </location>
</feature>
<protein>
    <recommendedName>
        <fullName evidence="3">CBF1-interacting co-repressor CIR N-terminal domain-containing protein</fullName>
    </recommendedName>
</protein>
<dbReference type="PANTHER" id="PTHR22093:SF0">
    <property type="entry name" value="LEUKOCYTE RECEPTOR CLUSTER MEMBER 1"/>
    <property type="match status" value="1"/>
</dbReference>
<evidence type="ECO:0000256" key="1">
    <source>
        <dbReference type="SAM" id="MobiDB-lite"/>
    </source>
</evidence>
<proteinExistence type="predicted"/>
<feature type="compositionally biased region" description="Low complexity" evidence="1">
    <location>
        <begin position="260"/>
        <end position="275"/>
    </location>
</feature>
<feature type="compositionally biased region" description="Polar residues" evidence="1">
    <location>
        <begin position="250"/>
        <end position="259"/>
    </location>
</feature>
<dbReference type="HOGENOM" id="CLU_847829_0_0_1"/>
<feature type="compositionally biased region" description="Basic and acidic residues" evidence="1">
    <location>
        <begin position="15"/>
        <end position="43"/>
    </location>
</feature>
<dbReference type="OrthoDB" id="2159131at2759"/>
<feature type="compositionally biased region" description="Polar residues" evidence="1">
    <location>
        <begin position="302"/>
        <end position="314"/>
    </location>
</feature>
<reference evidence="2" key="1">
    <citation type="submission" date="2015-01" db="EMBL/GenBank/DDBJ databases">
        <title>The Genome Sequence of Cryptococcus gattii CA1280.</title>
        <authorList>
            <consortium name="The Broad Institute Genomics Platform"/>
            <person name="Cuomo C."/>
            <person name="Litvintseva A."/>
            <person name="Chen Y."/>
            <person name="Heitman J."/>
            <person name="Sun S."/>
            <person name="Springer D."/>
            <person name="Dromer F."/>
            <person name="Young S."/>
            <person name="Zeng Q."/>
            <person name="Gargeya S."/>
            <person name="Abouelleil A."/>
            <person name="Alvarado L."/>
            <person name="Chapman S.B."/>
            <person name="Gainer-Dewar J."/>
            <person name="Goldberg J."/>
            <person name="Griggs A."/>
            <person name="Gujja S."/>
            <person name="Hansen M."/>
            <person name="Howarth C."/>
            <person name="Imamovic A."/>
            <person name="Larimer J."/>
            <person name="Murphy C."/>
            <person name="Naylor J."/>
            <person name="Pearson M."/>
            <person name="Priest M."/>
            <person name="Roberts A."/>
            <person name="Saif S."/>
            <person name="Shea T."/>
            <person name="Sykes S."/>
            <person name="Wortman J."/>
            <person name="Nusbaum C."/>
            <person name="Birren B."/>
        </authorList>
    </citation>
    <scope>NUCLEOTIDE SEQUENCE [LARGE SCALE GENOMIC DNA]</scope>
    <source>
        <strain evidence="2">CA1280</strain>
    </source>
</reference>
<dbReference type="AlphaFoldDB" id="A0A0D0VLH0"/>
<evidence type="ECO:0008006" key="3">
    <source>
        <dbReference type="Google" id="ProtNLM"/>
    </source>
</evidence>
<sequence length="335" mass="39230">MPRLQILQHKSYHPYLEKNKERVRQDEAHAREEELAKEQKRLDNVGTVTQNTPTSECSSQTQQEAEHRLTLLRRRANSPTIHDQQEEDLPSTSSRYADDSASTLLEKHRQKKLKEEKRERKNRERLDFDFPSQSDRKREKSDIVDHADLQEGGHFNFFAQFEKELNHKPELTLAEVAQKKKDQEKDPFTVYLSRPERETNPWYTDPDMRRYEEKEVGEEAKVRRDRERRKDARAKNRNDPLTNIDALFASHSSASRNGTSISKSVSLNSSSARNSTKGNANQSERQRAWAMLAKSKPRVENWTDTPSTAYSGSRNWADDWERAKDQAGRRFFDSK</sequence>